<dbReference type="OrthoDB" id="9805356at2"/>
<dbReference type="PROSITE" id="PS50943">
    <property type="entry name" value="HTH_CROC1"/>
    <property type="match status" value="1"/>
</dbReference>
<dbReference type="InterPro" id="IPR010982">
    <property type="entry name" value="Lambda_DNA-bd_dom_sf"/>
</dbReference>
<dbReference type="InterPro" id="IPR013096">
    <property type="entry name" value="Cupin_2"/>
</dbReference>
<dbReference type="InterPro" id="IPR011051">
    <property type="entry name" value="RmlC_Cupin_sf"/>
</dbReference>
<protein>
    <submittedName>
        <fullName evidence="3">MecR family transcriptional regulator</fullName>
    </submittedName>
</protein>
<keyword evidence="4" id="KW-1185">Reference proteome</keyword>
<dbReference type="SUPFAM" id="SSF47413">
    <property type="entry name" value="lambda repressor-like DNA-binding domains"/>
    <property type="match status" value="1"/>
</dbReference>
<dbReference type="AlphaFoldDB" id="A0A060RBN6"/>
<evidence type="ECO:0000256" key="1">
    <source>
        <dbReference type="ARBA" id="ARBA00023125"/>
    </source>
</evidence>
<dbReference type="InterPro" id="IPR050807">
    <property type="entry name" value="TransReg_Diox_bact_type"/>
</dbReference>
<keyword evidence="1" id="KW-0238">DNA-binding</keyword>
<reference evidence="3 4" key="1">
    <citation type="journal article" date="2015" name="Genome Announc.">
        <title>Complete Genome Sequence of the Novel Leech Symbiont Mucinivorans hirudinis M3T.</title>
        <authorList>
            <person name="Nelson M.C."/>
            <person name="Bomar L."/>
            <person name="Graf J."/>
        </authorList>
    </citation>
    <scope>NUCLEOTIDE SEQUENCE [LARGE SCALE GENOMIC DNA]</scope>
    <source>
        <strain evidence="4">M3</strain>
    </source>
</reference>
<proteinExistence type="predicted"/>
<dbReference type="SMART" id="SM00530">
    <property type="entry name" value="HTH_XRE"/>
    <property type="match status" value="1"/>
</dbReference>
<feature type="domain" description="HTH cro/C1-type" evidence="2">
    <location>
        <begin position="21"/>
        <end position="75"/>
    </location>
</feature>
<accession>A0A060RBN6</accession>
<evidence type="ECO:0000313" key="4">
    <source>
        <dbReference type="Proteomes" id="UP000027616"/>
    </source>
</evidence>
<dbReference type="KEGG" id="rbc:BN938_3004"/>
<evidence type="ECO:0000259" key="2">
    <source>
        <dbReference type="PROSITE" id="PS50943"/>
    </source>
</evidence>
<gene>
    <name evidence="3" type="ORF">BN938_3004</name>
</gene>
<dbReference type="STRING" id="1433126.BN938_3004"/>
<dbReference type="PANTHER" id="PTHR46797:SF19">
    <property type="entry name" value="BLL2473 PROTEIN"/>
    <property type="match status" value="1"/>
</dbReference>
<dbReference type="Proteomes" id="UP000027616">
    <property type="component" value="Chromosome I"/>
</dbReference>
<dbReference type="CDD" id="cd00093">
    <property type="entry name" value="HTH_XRE"/>
    <property type="match status" value="1"/>
</dbReference>
<evidence type="ECO:0000313" key="3">
    <source>
        <dbReference type="EMBL" id="CDN33066.1"/>
    </source>
</evidence>
<dbReference type="Gene3D" id="1.10.260.40">
    <property type="entry name" value="lambda repressor-like DNA-binding domains"/>
    <property type="match status" value="1"/>
</dbReference>
<organism evidence="3 4">
    <name type="scientific">Mucinivorans hirudinis</name>
    <dbReference type="NCBI Taxonomy" id="1433126"/>
    <lineage>
        <taxon>Bacteria</taxon>
        <taxon>Pseudomonadati</taxon>
        <taxon>Bacteroidota</taxon>
        <taxon>Bacteroidia</taxon>
        <taxon>Bacteroidales</taxon>
        <taxon>Rikenellaceae</taxon>
        <taxon>Mucinivorans</taxon>
    </lineage>
</organism>
<dbReference type="eggNOG" id="COG1917">
    <property type="taxonomic scope" value="Bacteria"/>
</dbReference>
<name>A0A060RBN6_9BACT</name>
<dbReference type="Gene3D" id="2.60.120.10">
    <property type="entry name" value="Jelly Rolls"/>
    <property type="match status" value="1"/>
</dbReference>
<dbReference type="GO" id="GO:0005829">
    <property type="term" value="C:cytosol"/>
    <property type="evidence" value="ECO:0007669"/>
    <property type="project" value="TreeGrafter"/>
</dbReference>
<dbReference type="Pfam" id="PF07883">
    <property type="entry name" value="Cupin_2"/>
    <property type="match status" value="1"/>
</dbReference>
<sequence length="201" mass="22412">MSLIYFCKKLIKMLAIIGKLIAQLRQENNLTIEELANRTGISTDKMAEIESGAVTPSLGVLIKISRALGSRLGTLLDGQENFGAVVTRARKAVESLSFTGTDSEQQQHLNFFSLAQGKNDRHMEPLIVEVHTTEQKKDLHSEHEGEEFLFVLDGSIKVTYGEEIHLLERGDSIYFDSIVPHKIENAAPQISKILAIVYTPY</sequence>
<dbReference type="EMBL" id="HG934468">
    <property type="protein sequence ID" value="CDN33066.1"/>
    <property type="molecule type" value="Genomic_DNA"/>
</dbReference>
<dbReference type="GO" id="GO:0003677">
    <property type="term" value="F:DNA binding"/>
    <property type="evidence" value="ECO:0007669"/>
    <property type="project" value="UniProtKB-KW"/>
</dbReference>
<dbReference type="GO" id="GO:0003700">
    <property type="term" value="F:DNA-binding transcription factor activity"/>
    <property type="evidence" value="ECO:0007669"/>
    <property type="project" value="TreeGrafter"/>
</dbReference>
<dbReference type="PANTHER" id="PTHR46797">
    <property type="entry name" value="HTH-TYPE TRANSCRIPTIONAL REGULATOR"/>
    <property type="match status" value="1"/>
</dbReference>
<dbReference type="SUPFAM" id="SSF51182">
    <property type="entry name" value="RmlC-like cupins"/>
    <property type="match status" value="1"/>
</dbReference>
<dbReference type="InterPro" id="IPR014710">
    <property type="entry name" value="RmlC-like_jellyroll"/>
</dbReference>
<dbReference type="InterPro" id="IPR001387">
    <property type="entry name" value="Cro/C1-type_HTH"/>
</dbReference>
<dbReference type="CDD" id="cd02209">
    <property type="entry name" value="cupin_XRE_C"/>
    <property type="match status" value="1"/>
</dbReference>
<dbReference type="HOGENOM" id="CLU_085376_3_2_10"/>
<dbReference type="Pfam" id="PF01381">
    <property type="entry name" value="HTH_3"/>
    <property type="match status" value="1"/>
</dbReference>